<dbReference type="EMBL" id="QGQD01000069">
    <property type="protein sequence ID" value="TLC99421.1"/>
    <property type="molecule type" value="Genomic_DNA"/>
</dbReference>
<dbReference type="PROSITE" id="PS01081">
    <property type="entry name" value="HTH_TETR_1"/>
    <property type="match status" value="1"/>
</dbReference>
<comment type="caution">
    <text evidence="4">The sequence shown here is derived from an EMBL/GenBank/DDBJ whole genome shotgun (WGS) entry which is preliminary data.</text>
</comment>
<dbReference type="AlphaFoldDB" id="A0A4U8Q3R2"/>
<dbReference type="SUPFAM" id="SSF46689">
    <property type="entry name" value="Homeodomain-like"/>
    <property type="match status" value="1"/>
</dbReference>
<dbReference type="OrthoDB" id="9812484at2"/>
<name>A0A4U8Q3R2_9FIRM</name>
<evidence type="ECO:0000313" key="4">
    <source>
        <dbReference type="EMBL" id="TLC99421.1"/>
    </source>
</evidence>
<dbReference type="Gene3D" id="1.10.357.10">
    <property type="entry name" value="Tetracycline Repressor, domain 2"/>
    <property type="match status" value="1"/>
</dbReference>
<feature type="domain" description="HTH tetR-type" evidence="3">
    <location>
        <begin position="10"/>
        <end position="70"/>
    </location>
</feature>
<dbReference type="GO" id="GO:0003677">
    <property type="term" value="F:DNA binding"/>
    <property type="evidence" value="ECO:0007669"/>
    <property type="project" value="UniProtKB-UniRule"/>
</dbReference>
<dbReference type="PANTHER" id="PTHR43479">
    <property type="entry name" value="ACREF/ENVCD OPERON REPRESSOR-RELATED"/>
    <property type="match status" value="1"/>
</dbReference>
<proteinExistence type="predicted"/>
<dbReference type="InterPro" id="IPR050624">
    <property type="entry name" value="HTH-type_Tx_Regulator"/>
</dbReference>
<dbReference type="PRINTS" id="PR00455">
    <property type="entry name" value="HTHTETR"/>
</dbReference>
<dbReference type="InterPro" id="IPR023772">
    <property type="entry name" value="DNA-bd_HTH_TetR-type_CS"/>
</dbReference>
<protein>
    <submittedName>
        <fullName evidence="4">Mycofactocin system transcriptional regulator</fullName>
    </submittedName>
</protein>
<dbReference type="PANTHER" id="PTHR43479:SF11">
    <property type="entry name" value="ACREF_ENVCD OPERON REPRESSOR-RELATED"/>
    <property type="match status" value="1"/>
</dbReference>
<dbReference type="STRING" id="180332.GCA_000797495_05623"/>
<organism evidence="4 5">
    <name type="scientific">Robinsoniella peoriensis</name>
    <dbReference type="NCBI Taxonomy" id="180332"/>
    <lineage>
        <taxon>Bacteria</taxon>
        <taxon>Bacillati</taxon>
        <taxon>Bacillota</taxon>
        <taxon>Clostridia</taxon>
        <taxon>Lachnospirales</taxon>
        <taxon>Lachnospiraceae</taxon>
        <taxon>Robinsoniella</taxon>
    </lineage>
</organism>
<feature type="DNA-binding region" description="H-T-H motif" evidence="2">
    <location>
        <begin position="33"/>
        <end position="52"/>
    </location>
</feature>
<sequence>MPKFTATEREKIFSLLLEKGKTLFNEKGFYAVTAEDISLAAGIAKGTFYHFFDNKEHLYMVINNRLQANIFEFLLSMLEEHKSCHNAETFYRMLCYVMEKFIENPLIMNIDAQLWERIVAKAPKSCIDENNDRDLELISMLENSGFMYRYSLEITTKILQMQFIQLSYLKHETQDIELMKIVLKALSEHLIQEEREC</sequence>
<dbReference type="Pfam" id="PF00440">
    <property type="entry name" value="TetR_N"/>
    <property type="match status" value="1"/>
</dbReference>
<accession>A0A4U8Q3R2</accession>
<dbReference type="InterPro" id="IPR001647">
    <property type="entry name" value="HTH_TetR"/>
</dbReference>
<dbReference type="PROSITE" id="PS50977">
    <property type="entry name" value="HTH_TETR_2"/>
    <property type="match status" value="1"/>
</dbReference>
<reference evidence="4 5" key="1">
    <citation type="journal article" date="2019" name="Anaerobe">
        <title>Detection of Robinsoniella peoriensis in multiple bone samples of a trauma patient.</title>
        <authorList>
            <person name="Schrottner P."/>
            <person name="Hartwich K."/>
            <person name="Bunk B."/>
            <person name="Schober I."/>
            <person name="Helbig S."/>
            <person name="Rudolph W.W."/>
            <person name="Gunzer F."/>
        </authorList>
    </citation>
    <scope>NUCLEOTIDE SEQUENCE [LARGE SCALE GENOMIC DNA]</scope>
    <source>
        <strain evidence="4 5">DSM 106044</strain>
    </source>
</reference>
<dbReference type="Proteomes" id="UP000306509">
    <property type="component" value="Unassembled WGS sequence"/>
</dbReference>
<keyword evidence="1 2" id="KW-0238">DNA-binding</keyword>
<evidence type="ECO:0000256" key="1">
    <source>
        <dbReference type="ARBA" id="ARBA00023125"/>
    </source>
</evidence>
<dbReference type="InterPro" id="IPR009057">
    <property type="entry name" value="Homeodomain-like_sf"/>
</dbReference>
<evidence type="ECO:0000313" key="5">
    <source>
        <dbReference type="Proteomes" id="UP000306509"/>
    </source>
</evidence>
<evidence type="ECO:0000259" key="3">
    <source>
        <dbReference type="PROSITE" id="PS50977"/>
    </source>
</evidence>
<dbReference type="RefSeq" id="WP_070041922.1">
    <property type="nucleotide sequence ID" value="NZ_CABMJZ010000092.1"/>
</dbReference>
<gene>
    <name evidence="4" type="ORF">DSM106044_03624</name>
</gene>
<evidence type="ECO:0000256" key="2">
    <source>
        <dbReference type="PROSITE-ProRule" id="PRU00335"/>
    </source>
</evidence>
<keyword evidence="5" id="KW-1185">Reference proteome</keyword>